<dbReference type="PANTHER" id="PTHR47989">
    <property type="entry name" value="OS01G0750732 PROTEIN"/>
    <property type="match status" value="1"/>
</dbReference>
<dbReference type="InterPro" id="IPR000719">
    <property type="entry name" value="Prot_kinase_dom"/>
</dbReference>
<dbReference type="Gene3D" id="1.10.510.10">
    <property type="entry name" value="Transferase(Phosphotransferase) domain 1"/>
    <property type="match status" value="1"/>
</dbReference>
<dbReference type="GO" id="GO:0004674">
    <property type="term" value="F:protein serine/threonine kinase activity"/>
    <property type="evidence" value="ECO:0007669"/>
    <property type="project" value="UniProtKB-KW"/>
</dbReference>
<keyword evidence="3" id="KW-0067">ATP-binding</keyword>
<dbReference type="InterPro" id="IPR011009">
    <property type="entry name" value="Kinase-like_dom_sf"/>
</dbReference>
<feature type="compositionally biased region" description="Polar residues" evidence="4">
    <location>
        <begin position="719"/>
        <end position="745"/>
    </location>
</feature>
<dbReference type="SUPFAM" id="SSF56112">
    <property type="entry name" value="Protein kinase-like (PK-like)"/>
    <property type="match status" value="1"/>
</dbReference>
<evidence type="ECO:0000256" key="1">
    <source>
        <dbReference type="ARBA" id="ARBA00022527"/>
    </source>
</evidence>
<name>A0AAN8UIS7_9MAGN</name>
<feature type="domain" description="Protein kinase" evidence="5">
    <location>
        <begin position="437"/>
        <end position="718"/>
    </location>
</feature>
<dbReference type="Proteomes" id="UP001370490">
    <property type="component" value="Unassembled WGS sequence"/>
</dbReference>
<organism evidence="6 7">
    <name type="scientific">Dillenia turbinata</name>
    <dbReference type="NCBI Taxonomy" id="194707"/>
    <lineage>
        <taxon>Eukaryota</taxon>
        <taxon>Viridiplantae</taxon>
        <taxon>Streptophyta</taxon>
        <taxon>Embryophyta</taxon>
        <taxon>Tracheophyta</taxon>
        <taxon>Spermatophyta</taxon>
        <taxon>Magnoliopsida</taxon>
        <taxon>eudicotyledons</taxon>
        <taxon>Gunneridae</taxon>
        <taxon>Pentapetalae</taxon>
        <taxon>Dilleniales</taxon>
        <taxon>Dilleniaceae</taxon>
        <taxon>Dillenia</taxon>
    </lineage>
</organism>
<dbReference type="EMBL" id="JBAMMX010000028">
    <property type="protein sequence ID" value="KAK6911242.1"/>
    <property type="molecule type" value="Genomic_DNA"/>
</dbReference>
<evidence type="ECO:0000313" key="7">
    <source>
        <dbReference type="Proteomes" id="UP001370490"/>
    </source>
</evidence>
<evidence type="ECO:0000259" key="5">
    <source>
        <dbReference type="PROSITE" id="PS50011"/>
    </source>
</evidence>
<keyword evidence="6" id="KW-0808">Transferase</keyword>
<gene>
    <name evidence="6" type="ORF">RJ641_023335</name>
</gene>
<dbReference type="GO" id="GO:0005524">
    <property type="term" value="F:ATP binding"/>
    <property type="evidence" value="ECO:0007669"/>
    <property type="project" value="UniProtKB-KW"/>
</dbReference>
<evidence type="ECO:0000256" key="4">
    <source>
        <dbReference type="SAM" id="MobiDB-lite"/>
    </source>
</evidence>
<keyword evidence="2" id="KW-0547">Nucleotide-binding</keyword>
<dbReference type="PANTHER" id="PTHR47989:SF37">
    <property type="entry name" value="INACTIVE PROTEIN KINASE SELMODRAFT_444075"/>
    <property type="match status" value="1"/>
</dbReference>
<accession>A0AAN8UIS7</accession>
<feature type="compositionally biased region" description="Polar residues" evidence="4">
    <location>
        <begin position="755"/>
        <end position="766"/>
    </location>
</feature>
<evidence type="ECO:0000256" key="2">
    <source>
        <dbReference type="ARBA" id="ARBA00022741"/>
    </source>
</evidence>
<dbReference type="AlphaFoldDB" id="A0AAN8UIS7"/>
<dbReference type="PROSITE" id="PS50011">
    <property type="entry name" value="PROTEIN_KINASE_DOM"/>
    <property type="match status" value="1"/>
</dbReference>
<keyword evidence="7" id="KW-1185">Reference proteome</keyword>
<keyword evidence="1" id="KW-0723">Serine/threonine-protein kinase</keyword>
<dbReference type="InterPro" id="IPR008271">
    <property type="entry name" value="Ser/Thr_kinase_AS"/>
</dbReference>
<feature type="region of interest" description="Disordered" evidence="4">
    <location>
        <begin position="367"/>
        <end position="391"/>
    </location>
</feature>
<dbReference type="CDD" id="cd14066">
    <property type="entry name" value="STKc_IRAK"/>
    <property type="match status" value="1"/>
</dbReference>
<protein>
    <submittedName>
        <fullName evidence="6">Serine-threonine/tyrosine-protein kinase, catalytic domain</fullName>
    </submittedName>
</protein>
<dbReference type="InterPro" id="IPR001245">
    <property type="entry name" value="Ser-Thr/Tyr_kinase_cat_dom"/>
</dbReference>
<dbReference type="Pfam" id="PF07714">
    <property type="entry name" value="PK_Tyr_Ser-Thr"/>
    <property type="match status" value="1"/>
</dbReference>
<proteinExistence type="predicted"/>
<dbReference type="FunFam" id="1.10.510.10:FF:000298">
    <property type="entry name" value="Adenine nucleotide alpha hydrolase-like domain kinase"/>
    <property type="match status" value="1"/>
</dbReference>
<comment type="caution">
    <text evidence="6">The sequence shown here is derived from an EMBL/GenBank/DDBJ whole genome shotgun (WGS) entry which is preliminary data.</text>
</comment>
<sequence>MDTDVIVVAVDASKEITDYALEWAVKNVIKPMDTLILLAVLPLDKRFQTVENQANQWGFGQGEQRPIEQNVVDRSMLQRINAVCRQMMRHLCSQYLIVQFSCLRNARLQVNTELKVVEDAELGSVATEAGELGATWVILDRCLKKEGDYCLKQLQSNIVLIDHAIPKVLRSAKPLPFKRMNVSRLKIDTALPDNIDMSPKHDSDHNRMKTQRAHSLESPNSIADVTFSFSSGDKDQTYKCGPSINKTKHANNFLHKNSQSPRQQVEVQHKTFSFSPSRKEVDISPRKSPLSPFQHQIKSFSESLKSKSSKSLIFIWYKTDMDQVKVAKAKPTAEALVPGRRSVDVPDFWRKSRSPINKKSQFFREEIMKSKKSHRPESPSSPSIDRTSSVRKAMSVTIKKPQTPPPLCSICKYNAPVFGKSPKKFSYKELEMATNGFSSKNFLAEGGYGPVYKGVLSDGQAVAVKQHKMLSAQGASEFCSEVEVLSCAQHRNLVMLVGYCIEVEWLLVYEFACNGTLNSHIYGTETNEVMAWPHRMKVALGAARGLRYLHEDCRVGCIVHRDFKPANILLTHDFEPLVGDFGLARWQADGQSAEETRIVGAFGYLAPEYIHTGLITEKADVYAFGVVLLELLTGCKATDFSRNTGQLYLTDWARPLLERTKVKSEILDPRLGSIYDEKEVECMMHAASLCISSQPNERPRMSKVLRILEGDMPSHLTYNYPKSANNFPNHARKTSQSSHPSQLPYSPNHMKVFPSSPSSGVTSQRISTSRSTKSDRKSMLPSGQGLDHSDQMFSEEFQAYLHGSLTKFIRNLNVN</sequence>
<evidence type="ECO:0000313" key="6">
    <source>
        <dbReference type="EMBL" id="KAK6911242.1"/>
    </source>
</evidence>
<evidence type="ECO:0000256" key="3">
    <source>
        <dbReference type="ARBA" id="ARBA00022840"/>
    </source>
</evidence>
<feature type="region of interest" description="Disordered" evidence="4">
    <location>
        <begin position="719"/>
        <end position="788"/>
    </location>
</feature>
<reference evidence="6 7" key="1">
    <citation type="submission" date="2023-12" db="EMBL/GenBank/DDBJ databases">
        <title>A high-quality genome assembly for Dillenia turbinata (Dilleniales).</title>
        <authorList>
            <person name="Chanderbali A."/>
        </authorList>
    </citation>
    <scope>NUCLEOTIDE SEQUENCE [LARGE SCALE GENOMIC DNA]</scope>
    <source>
        <strain evidence="6">LSX21</strain>
        <tissue evidence="6">Leaf</tissue>
    </source>
</reference>
<dbReference type="PROSITE" id="PS00108">
    <property type="entry name" value="PROTEIN_KINASE_ST"/>
    <property type="match status" value="1"/>
</dbReference>
<dbReference type="FunFam" id="3.30.200.20:FF:000162">
    <property type="entry name" value="Adenine nucleotide alpha hydrolase-like domain kinase"/>
    <property type="match status" value="1"/>
</dbReference>
<dbReference type="Gene3D" id="3.30.200.20">
    <property type="entry name" value="Phosphorylase Kinase, domain 1"/>
    <property type="match status" value="1"/>
</dbReference>
<keyword evidence="6" id="KW-0418">Kinase</keyword>